<dbReference type="VEuPathDB" id="VectorBase:BGLB016410"/>
<dbReference type="VEuPathDB" id="VectorBase:BGLAX_048968"/>
<dbReference type="EnsemblMetazoa" id="BGLB016410-RE">
    <property type="protein sequence ID" value="BGLB016410-PE"/>
    <property type="gene ID" value="BGLB016410"/>
</dbReference>
<reference evidence="6" key="2">
    <citation type="submission" date="2025-04" db="UniProtKB">
        <authorList>
            <consortium name="RefSeq"/>
        </authorList>
    </citation>
    <scope>IDENTIFICATION</scope>
</reference>
<dbReference type="Proteomes" id="UP001165740">
    <property type="component" value="Chromosome 9"/>
</dbReference>
<dbReference type="PRINTS" id="PR00837">
    <property type="entry name" value="V5TPXLIKE"/>
</dbReference>
<evidence type="ECO:0000259" key="2">
    <source>
        <dbReference type="SMART" id="SM00198"/>
    </source>
</evidence>
<dbReference type="PANTHER" id="PTHR10334">
    <property type="entry name" value="CYSTEINE-RICH SECRETORY PROTEIN-RELATED"/>
    <property type="match status" value="1"/>
</dbReference>
<dbReference type="InterPro" id="IPR014044">
    <property type="entry name" value="CAP_dom"/>
</dbReference>
<gene>
    <name evidence="3" type="primary">106072005</name>
    <name evidence="6" type="synonym">LOC106072005</name>
</gene>
<accession>A0A2C9K849</accession>
<dbReference type="STRING" id="6526.A0A2C9K849"/>
<feature type="compositionally biased region" description="Low complexity" evidence="1">
    <location>
        <begin position="62"/>
        <end position="75"/>
    </location>
</feature>
<dbReference type="Gene3D" id="3.40.33.10">
    <property type="entry name" value="CAP"/>
    <property type="match status" value="1"/>
</dbReference>
<dbReference type="GO" id="GO:0005576">
    <property type="term" value="C:extracellular region"/>
    <property type="evidence" value="ECO:0007669"/>
    <property type="project" value="InterPro"/>
</dbReference>
<name>A0A2C9K849_BIOGL</name>
<feature type="domain" description="SCP" evidence="2">
    <location>
        <begin position="100"/>
        <end position="235"/>
    </location>
</feature>
<dbReference type="InterPro" id="IPR035940">
    <property type="entry name" value="CAP_sf"/>
</dbReference>
<dbReference type="InterPro" id="IPR018244">
    <property type="entry name" value="Allrgn_V5/Tpx1_CS"/>
</dbReference>
<dbReference type="PROSITE" id="PS01009">
    <property type="entry name" value="CRISP_1"/>
    <property type="match status" value="1"/>
</dbReference>
<dbReference type="CDD" id="cd05382">
    <property type="entry name" value="CAP_GAPR1-like"/>
    <property type="match status" value="1"/>
</dbReference>
<dbReference type="RefSeq" id="XP_055896966.1">
    <property type="nucleotide sequence ID" value="XM_056040991.1"/>
</dbReference>
<dbReference type="OMA" id="WANEYSF"/>
<dbReference type="SUPFAM" id="SSF55797">
    <property type="entry name" value="PR-1-like"/>
    <property type="match status" value="1"/>
</dbReference>
<dbReference type="SMART" id="SM00198">
    <property type="entry name" value="SCP"/>
    <property type="match status" value="1"/>
</dbReference>
<feature type="region of interest" description="Disordered" evidence="1">
    <location>
        <begin position="1"/>
        <end position="96"/>
    </location>
</feature>
<evidence type="ECO:0000313" key="5">
    <source>
        <dbReference type="Proteomes" id="UP001165740"/>
    </source>
</evidence>
<evidence type="ECO:0000313" key="4">
    <source>
        <dbReference type="Proteomes" id="UP000076420"/>
    </source>
</evidence>
<dbReference type="InterPro" id="IPR001283">
    <property type="entry name" value="CRISP-related"/>
</dbReference>
<feature type="compositionally biased region" description="Basic and acidic residues" evidence="1">
    <location>
        <begin position="77"/>
        <end position="90"/>
    </location>
</feature>
<proteinExistence type="predicted"/>
<dbReference type="AlphaFoldDB" id="A0A2C9K849"/>
<sequence>MGCISSKKQSGELSPNPTKPSRVVIHEKVIVSNEIIVTREVPATETGEVTEDNSPETKSADEFQSSSKSSDGSVDTVRQKWESKMKDAPEKSPPLKPIDRIRQEALEAHNKYRQMHGSPPLELSSELNRMAQQWAEHLAVTTSFEHSPKEKREGTGENLAAHTDIITGDQVTDMWYNEIEDYDFSQPGFKLGTGHFTQLIWRNTTHMGLGMSSQTARDGMYRFVANYRPSGNWKGEFQENVLPRITNH</sequence>
<feature type="compositionally biased region" description="Polar residues" evidence="1">
    <location>
        <begin position="1"/>
        <end position="16"/>
    </location>
</feature>
<evidence type="ECO:0000313" key="6">
    <source>
        <dbReference type="RefSeq" id="XP_055896966.1"/>
    </source>
</evidence>
<dbReference type="Proteomes" id="UP000076420">
    <property type="component" value="Unassembled WGS sequence"/>
</dbReference>
<dbReference type="FunFam" id="3.40.33.10:FF:000002">
    <property type="entry name" value="Golgi-associated plant pathogenesis-related protein 1"/>
    <property type="match status" value="1"/>
</dbReference>
<dbReference type="KEGG" id="bgt:106072005"/>
<organism evidence="3 4">
    <name type="scientific">Biomphalaria glabrata</name>
    <name type="common">Bloodfluke planorb</name>
    <name type="synonym">Freshwater snail</name>
    <dbReference type="NCBI Taxonomy" id="6526"/>
    <lineage>
        <taxon>Eukaryota</taxon>
        <taxon>Metazoa</taxon>
        <taxon>Spiralia</taxon>
        <taxon>Lophotrochozoa</taxon>
        <taxon>Mollusca</taxon>
        <taxon>Gastropoda</taxon>
        <taxon>Heterobranchia</taxon>
        <taxon>Euthyneura</taxon>
        <taxon>Panpulmonata</taxon>
        <taxon>Hygrophila</taxon>
        <taxon>Lymnaeoidea</taxon>
        <taxon>Planorbidae</taxon>
        <taxon>Biomphalaria</taxon>
    </lineage>
</organism>
<dbReference type="Pfam" id="PF00188">
    <property type="entry name" value="CAP"/>
    <property type="match status" value="1"/>
</dbReference>
<dbReference type="OrthoDB" id="337038at2759"/>
<protein>
    <submittedName>
        <fullName evidence="6">Golgi-associated plant pathogenesis-related protein 1-like isoform X1</fullName>
    </submittedName>
</protein>
<evidence type="ECO:0000256" key="1">
    <source>
        <dbReference type="SAM" id="MobiDB-lite"/>
    </source>
</evidence>
<evidence type="ECO:0000313" key="3">
    <source>
        <dbReference type="EnsemblMetazoa" id="BGLB016410-PE"/>
    </source>
</evidence>
<reference evidence="3" key="1">
    <citation type="submission" date="2020-05" db="UniProtKB">
        <authorList>
            <consortium name="EnsemblMetazoa"/>
        </authorList>
    </citation>
    <scope>IDENTIFICATION</scope>
    <source>
        <strain evidence="3">BB02</strain>
    </source>
</reference>
<dbReference type="InterPro" id="IPR034113">
    <property type="entry name" value="SCP_GAPR1-like"/>
</dbReference>
<keyword evidence="5" id="KW-1185">Reference proteome</keyword>